<accession>A0A154WGZ7</accession>
<evidence type="ECO:0000313" key="3">
    <source>
        <dbReference type="EMBL" id="KZD12787.1"/>
    </source>
</evidence>
<dbReference type="Gene3D" id="1.25.40.10">
    <property type="entry name" value="Tetratricopeptide repeat domain"/>
    <property type="match status" value="1"/>
</dbReference>
<dbReference type="Pfam" id="PF13369">
    <property type="entry name" value="Transglut_core2"/>
    <property type="match status" value="1"/>
</dbReference>
<dbReference type="RefSeq" id="WP_067550915.1">
    <property type="nucleotide sequence ID" value="NZ_LPXN01000001.1"/>
</dbReference>
<dbReference type="STRING" id="580166.AUP43_00140"/>
<keyword evidence="4" id="KW-1185">Reference proteome</keyword>
<protein>
    <recommendedName>
        <fullName evidence="2">Protein SirB1 N-terminal domain-containing protein</fullName>
    </recommendedName>
</protein>
<dbReference type="InterPro" id="IPR011990">
    <property type="entry name" value="TPR-like_helical_dom_sf"/>
</dbReference>
<gene>
    <name evidence="3" type="ORF">AUP43_00140</name>
</gene>
<feature type="domain" description="Protein SirB1 N-terminal" evidence="2">
    <location>
        <begin position="43"/>
        <end position="194"/>
    </location>
</feature>
<comment type="caution">
    <text evidence="3">The sequence shown here is derived from an EMBL/GenBank/DDBJ whole genome shotgun (WGS) entry which is preliminary data.</text>
</comment>
<reference evidence="3 4" key="1">
    <citation type="submission" date="2015-12" db="EMBL/GenBank/DDBJ databases">
        <title>Genome sequence of Oceanibaculum pacificum MCCC 1A02656.</title>
        <authorList>
            <person name="Lu L."/>
            <person name="Lai Q."/>
            <person name="Shao Z."/>
            <person name="Qian P."/>
        </authorList>
    </citation>
    <scope>NUCLEOTIDE SEQUENCE [LARGE SCALE GENOMIC DNA]</scope>
    <source>
        <strain evidence="3 4">MCCC 1A02656</strain>
    </source>
</reference>
<sequence length="276" mass="30022">MDTKAQARAILAGLAGAGDSAVDIGGAALALAAFDRPRVGLERYQAHLAELGGSVDALAQGTQEVQGRAAVLAMVMAEQFRYQGDELTYDDLQNANLMRVIDRRRGLPVALGILYIHVARQQGWQAVGLNFPGHFLIRIETGGGRAILDPFSGGRMVSPADLRRLLTAVAGDDATLQPEHYEPVPDRAILLRLQNNIVMRRLRQGELEPAARALDSMLLFAPDRPALWREVALVQAKLENMKTAIAALERFVALTPSPTEKHEASALLQSWKSHLN</sequence>
<organism evidence="3 4">
    <name type="scientific">Oceanibaculum pacificum</name>
    <dbReference type="NCBI Taxonomy" id="580166"/>
    <lineage>
        <taxon>Bacteria</taxon>
        <taxon>Pseudomonadati</taxon>
        <taxon>Pseudomonadota</taxon>
        <taxon>Alphaproteobacteria</taxon>
        <taxon>Rhodospirillales</taxon>
        <taxon>Oceanibaculaceae</taxon>
        <taxon>Oceanibaculum</taxon>
    </lineage>
</organism>
<evidence type="ECO:0000259" key="2">
    <source>
        <dbReference type="Pfam" id="PF13369"/>
    </source>
</evidence>
<dbReference type="Proteomes" id="UP000076400">
    <property type="component" value="Unassembled WGS sequence"/>
</dbReference>
<dbReference type="Pfam" id="PF13371">
    <property type="entry name" value="TPR_9"/>
    <property type="match status" value="1"/>
</dbReference>
<dbReference type="InterPro" id="IPR032698">
    <property type="entry name" value="SirB1_N"/>
</dbReference>
<evidence type="ECO:0000256" key="1">
    <source>
        <dbReference type="ARBA" id="ARBA00007100"/>
    </source>
</evidence>
<dbReference type="SUPFAM" id="SSF48452">
    <property type="entry name" value="TPR-like"/>
    <property type="match status" value="1"/>
</dbReference>
<proteinExistence type="inferred from homology"/>
<dbReference type="PANTHER" id="PTHR31350">
    <property type="entry name" value="SI:DKEY-261L7.2"/>
    <property type="match status" value="1"/>
</dbReference>
<dbReference type="PANTHER" id="PTHR31350:SF21">
    <property type="entry name" value="F-BOX ONLY PROTEIN 21"/>
    <property type="match status" value="1"/>
</dbReference>
<dbReference type="AlphaFoldDB" id="A0A154WGZ7"/>
<evidence type="ECO:0000313" key="4">
    <source>
        <dbReference type="Proteomes" id="UP000076400"/>
    </source>
</evidence>
<comment type="similarity">
    <text evidence="1">Belongs to the UPF0162 family.</text>
</comment>
<dbReference type="OrthoDB" id="232498at2"/>
<name>A0A154WGZ7_9PROT</name>
<dbReference type="EMBL" id="LPXN01000001">
    <property type="protein sequence ID" value="KZD12787.1"/>
    <property type="molecule type" value="Genomic_DNA"/>
</dbReference>